<dbReference type="AlphaFoldDB" id="A0A3N5Y1R9"/>
<keyword evidence="3" id="KW-1185">Reference proteome</keyword>
<evidence type="ECO:0000313" key="2">
    <source>
        <dbReference type="EMBL" id="RPJ66516.1"/>
    </source>
</evidence>
<keyword evidence="1" id="KW-1133">Transmembrane helix</keyword>
<evidence type="ECO:0000256" key="1">
    <source>
        <dbReference type="SAM" id="Phobius"/>
    </source>
</evidence>
<accession>A0A3N5Y1R9</accession>
<dbReference type="RefSeq" id="WP_124027874.1">
    <property type="nucleotide sequence ID" value="NZ_JBHRSN010000006.1"/>
</dbReference>
<name>A0A3N5Y1R9_9ALTE</name>
<dbReference type="EMBL" id="RPOK01000003">
    <property type="protein sequence ID" value="RPJ66516.1"/>
    <property type="molecule type" value="Genomic_DNA"/>
</dbReference>
<evidence type="ECO:0008006" key="4">
    <source>
        <dbReference type="Google" id="ProtNLM"/>
    </source>
</evidence>
<reference evidence="2 3" key="1">
    <citation type="submission" date="2018-11" db="EMBL/GenBank/DDBJ databases">
        <authorList>
            <person name="Ye M.-Q."/>
            <person name="Du Z.-J."/>
        </authorList>
    </citation>
    <scope>NUCLEOTIDE SEQUENCE [LARGE SCALE GENOMIC DNA]</scope>
    <source>
        <strain evidence="2 3">U0105</strain>
    </source>
</reference>
<keyword evidence="1" id="KW-0472">Membrane</keyword>
<organism evidence="2 3">
    <name type="scientific">Alteromonas sediminis</name>
    <dbReference type="NCBI Taxonomy" id="2259342"/>
    <lineage>
        <taxon>Bacteria</taxon>
        <taxon>Pseudomonadati</taxon>
        <taxon>Pseudomonadota</taxon>
        <taxon>Gammaproteobacteria</taxon>
        <taxon>Alteromonadales</taxon>
        <taxon>Alteromonadaceae</taxon>
        <taxon>Alteromonas/Salinimonas group</taxon>
        <taxon>Alteromonas</taxon>
    </lineage>
</organism>
<keyword evidence="1" id="KW-0812">Transmembrane</keyword>
<dbReference type="OrthoDB" id="9785445at2"/>
<comment type="caution">
    <text evidence="2">The sequence shown here is derived from an EMBL/GenBank/DDBJ whole genome shotgun (WGS) entry which is preliminary data.</text>
</comment>
<gene>
    <name evidence="2" type="ORF">DRW07_10530</name>
</gene>
<evidence type="ECO:0000313" key="3">
    <source>
        <dbReference type="Proteomes" id="UP000275281"/>
    </source>
</evidence>
<feature type="transmembrane region" description="Helical" evidence="1">
    <location>
        <begin position="12"/>
        <end position="31"/>
    </location>
</feature>
<protein>
    <recommendedName>
        <fullName evidence="4">Cytochrome oxidase assembly protein</fullName>
    </recommendedName>
</protein>
<dbReference type="Proteomes" id="UP000275281">
    <property type="component" value="Unassembled WGS sequence"/>
</dbReference>
<proteinExistence type="predicted"/>
<sequence length="187" mass="20946">MSDTKTGGSRKTLILLVVVFVLPVILAKLALDNDFFNRGATNRGELLQPTLNAQSLFGELPKKWRVVYVVPTTCDQTCQNAIYSIQQVDLALGKESDRANATLVITPESANVEEWIAKDNRTEVLNTKQENVNKVFNSAHRNGIFLVDTMNNAMLRYNPHADQQQAIMQSRDVLSDLKKMLKLSRIG</sequence>